<evidence type="ECO:0000313" key="1">
    <source>
        <dbReference type="EMBL" id="OCT12240.1"/>
    </source>
</evidence>
<dbReference type="RefSeq" id="WP_065856345.1">
    <property type="nucleotide sequence ID" value="NZ_LYPC01000027.1"/>
</dbReference>
<name>A0A1C0ZVW3_9BACL</name>
<dbReference type="AlphaFoldDB" id="A0A1C0ZVW3"/>
<dbReference type="Pfam" id="PF06754">
    <property type="entry name" value="PhnG"/>
    <property type="match status" value="1"/>
</dbReference>
<reference evidence="2" key="1">
    <citation type="submission" date="2016-05" db="EMBL/GenBank/DDBJ databases">
        <title>Paenibacillus oryzae. sp. nov., isolated from the rice root.</title>
        <authorList>
            <person name="Zhang J."/>
            <person name="Zhang X."/>
        </authorList>
    </citation>
    <scope>NUCLEOTIDE SEQUENCE [LARGE SCALE GENOMIC DNA]</scope>
    <source>
        <strain evidence="2">KCTC13222</strain>
    </source>
</reference>
<keyword evidence="2" id="KW-1185">Reference proteome</keyword>
<dbReference type="Proteomes" id="UP000093309">
    <property type="component" value="Unassembled WGS sequence"/>
</dbReference>
<dbReference type="GO" id="GO:0015716">
    <property type="term" value="P:organic phosphonate transport"/>
    <property type="evidence" value="ECO:0007669"/>
    <property type="project" value="InterPro"/>
</dbReference>
<gene>
    <name evidence="1" type="ORF">A8709_30865</name>
</gene>
<sequence>MKRKQRTEILINGSPDIASSLSREITSRYPVAVIEEPNHGLVMVKVRETAQKSLFYLGEVLVTECKLQIEGAIGVGIVKGDDPDKAYDLAVIDAAYAADLNETKEWTVILLRESDQIAAERAAYHAKVLQTKVDFETMDTD</sequence>
<dbReference type="EMBL" id="LYPC01000027">
    <property type="protein sequence ID" value="OCT12240.1"/>
    <property type="molecule type" value="Genomic_DNA"/>
</dbReference>
<comment type="caution">
    <text evidence="1">The sequence shown here is derived from an EMBL/GenBank/DDBJ whole genome shotgun (WGS) entry which is preliminary data.</text>
</comment>
<protein>
    <submittedName>
        <fullName evidence="1">Phosphonate C-P lyase system protein PhnG</fullName>
    </submittedName>
</protein>
<accession>A0A1C0ZVW3</accession>
<dbReference type="InterPro" id="IPR009609">
    <property type="entry name" value="Phosphonate_metab_PhnG"/>
</dbReference>
<dbReference type="NCBIfam" id="TIGR03293">
    <property type="entry name" value="PhnG_redo"/>
    <property type="match status" value="1"/>
</dbReference>
<dbReference type="GO" id="GO:0019634">
    <property type="term" value="P:organic phosphonate metabolic process"/>
    <property type="evidence" value="ECO:0007669"/>
    <property type="project" value="InterPro"/>
</dbReference>
<dbReference type="OrthoDB" id="3182891at2"/>
<dbReference type="GO" id="GO:0016829">
    <property type="term" value="F:lyase activity"/>
    <property type="evidence" value="ECO:0007669"/>
    <property type="project" value="UniProtKB-KW"/>
</dbReference>
<evidence type="ECO:0000313" key="2">
    <source>
        <dbReference type="Proteomes" id="UP000093309"/>
    </source>
</evidence>
<organism evidence="1 2">
    <name type="scientific">Paenibacillus pectinilyticus</name>
    <dbReference type="NCBI Taxonomy" id="512399"/>
    <lineage>
        <taxon>Bacteria</taxon>
        <taxon>Bacillati</taxon>
        <taxon>Bacillota</taxon>
        <taxon>Bacilli</taxon>
        <taxon>Bacillales</taxon>
        <taxon>Paenibacillaceae</taxon>
        <taxon>Paenibacillus</taxon>
    </lineage>
</organism>
<dbReference type="STRING" id="512399.A8709_30865"/>
<proteinExistence type="predicted"/>
<keyword evidence="1" id="KW-0456">Lyase</keyword>